<proteinExistence type="predicted"/>
<dbReference type="AlphaFoldDB" id="A0A8S0ZZQ5"/>
<organism evidence="1 2">
    <name type="scientific">Arctia plantaginis</name>
    <name type="common">Wood tiger moth</name>
    <name type="synonym">Phalaena plantaginis</name>
    <dbReference type="NCBI Taxonomy" id="874455"/>
    <lineage>
        <taxon>Eukaryota</taxon>
        <taxon>Metazoa</taxon>
        <taxon>Ecdysozoa</taxon>
        <taxon>Arthropoda</taxon>
        <taxon>Hexapoda</taxon>
        <taxon>Insecta</taxon>
        <taxon>Pterygota</taxon>
        <taxon>Neoptera</taxon>
        <taxon>Endopterygota</taxon>
        <taxon>Lepidoptera</taxon>
        <taxon>Glossata</taxon>
        <taxon>Ditrysia</taxon>
        <taxon>Noctuoidea</taxon>
        <taxon>Erebidae</taxon>
        <taxon>Arctiinae</taxon>
        <taxon>Arctia</taxon>
    </lineage>
</organism>
<evidence type="ECO:0000313" key="1">
    <source>
        <dbReference type="EMBL" id="CAB3238829.1"/>
    </source>
</evidence>
<evidence type="ECO:0000313" key="2">
    <source>
        <dbReference type="Proteomes" id="UP000494106"/>
    </source>
</evidence>
<keyword evidence="2" id="KW-1185">Reference proteome</keyword>
<name>A0A8S0ZZQ5_ARCPL</name>
<sequence length="80" mass="8716">MALPSFGLREARRATVSGLPLLEKWAVSPLPPGQRSWRPEIVLLSPAAGATSSGRGSTGPIPFHSRRFFSRHHFPLQGVE</sequence>
<dbReference type="Proteomes" id="UP000494106">
    <property type="component" value="Unassembled WGS sequence"/>
</dbReference>
<protein>
    <submittedName>
        <fullName evidence="1">Uncharacterized protein</fullName>
    </submittedName>
</protein>
<reference evidence="1 2" key="1">
    <citation type="submission" date="2020-04" db="EMBL/GenBank/DDBJ databases">
        <authorList>
            <person name="Wallbank WR R."/>
            <person name="Pardo Diaz C."/>
            <person name="Kozak K."/>
            <person name="Martin S."/>
            <person name="Jiggins C."/>
            <person name="Moest M."/>
            <person name="Warren A I."/>
            <person name="Byers J.R.P. K."/>
            <person name="Montejo-Kovacevich G."/>
            <person name="Yen C E."/>
        </authorList>
    </citation>
    <scope>NUCLEOTIDE SEQUENCE [LARGE SCALE GENOMIC DNA]</scope>
</reference>
<dbReference type="EMBL" id="CADEBC010000500">
    <property type="protein sequence ID" value="CAB3238829.1"/>
    <property type="molecule type" value="Genomic_DNA"/>
</dbReference>
<gene>
    <name evidence="1" type="ORF">APLA_LOCUS7594</name>
</gene>
<accession>A0A8S0ZZQ5</accession>
<comment type="caution">
    <text evidence="1">The sequence shown here is derived from an EMBL/GenBank/DDBJ whole genome shotgun (WGS) entry which is preliminary data.</text>
</comment>